<keyword evidence="3" id="KW-1185">Reference proteome</keyword>
<gene>
    <name evidence="2" type="ORF">ACFOMG_07030</name>
</gene>
<evidence type="ECO:0000313" key="3">
    <source>
        <dbReference type="Proteomes" id="UP001595722"/>
    </source>
</evidence>
<dbReference type="EMBL" id="JBHRYB010000005">
    <property type="protein sequence ID" value="MFC3679863.1"/>
    <property type="molecule type" value="Genomic_DNA"/>
</dbReference>
<comment type="caution">
    <text evidence="2">The sequence shown here is derived from an EMBL/GenBank/DDBJ whole genome shotgun (WGS) entry which is preliminary data.</text>
</comment>
<feature type="signal peptide" evidence="1">
    <location>
        <begin position="1"/>
        <end position="21"/>
    </location>
</feature>
<reference evidence="3" key="1">
    <citation type="journal article" date="2019" name="Int. J. Syst. Evol. Microbiol.">
        <title>The Global Catalogue of Microorganisms (GCM) 10K type strain sequencing project: providing services to taxonomists for standard genome sequencing and annotation.</title>
        <authorList>
            <consortium name="The Broad Institute Genomics Platform"/>
            <consortium name="The Broad Institute Genome Sequencing Center for Infectious Disease"/>
            <person name="Wu L."/>
            <person name="Ma J."/>
        </authorList>
    </citation>
    <scope>NUCLEOTIDE SEQUENCE [LARGE SCALE GENOMIC DNA]</scope>
    <source>
        <strain evidence="3">KCTC 42424</strain>
    </source>
</reference>
<dbReference type="RefSeq" id="WP_376865659.1">
    <property type="nucleotide sequence ID" value="NZ_JBHRYB010000005.1"/>
</dbReference>
<dbReference type="InterPro" id="IPR045758">
    <property type="entry name" value="AdeT1/2"/>
</dbReference>
<feature type="chain" id="PRO_5047067114" evidence="1">
    <location>
        <begin position="22"/>
        <end position="371"/>
    </location>
</feature>
<dbReference type="Proteomes" id="UP001595722">
    <property type="component" value="Unassembled WGS sequence"/>
</dbReference>
<dbReference type="Gene3D" id="3.40.190.170">
    <property type="entry name" value="Bacterial extracellular solute-binding protein, family 7"/>
    <property type="match status" value="1"/>
</dbReference>
<dbReference type="InterPro" id="IPR038404">
    <property type="entry name" value="TRAP_DctP_sf"/>
</dbReference>
<name>A0ABV7VQR0_9GAMM</name>
<dbReference type="Pfam" id="PF19582">
    <property type="entry name" value="AdeT1_2"/>
    <property type="match status" value="1"/>
</dbReference>
<proteinExistence type="predicted"/>
<protein>
    <submittedName>
        <fullName evidence="2">Solute-binding protein</fullName>
    </submittedName>
</protein>
<sequence>METVTRVLLAGLLLVYFTTQAGEVSPEQAAKLQARIMNANLPLQNRVRALKKLHADQIVNGKINRSFCVWDPLGRNGPIYATVNDQKLRSLHYGLALDIRAYPDEEQLITDLKSGVCDAALIRGNRTYEFNRYVATLEAPGAVPDVQHFRILSQVIASPKMAGKMEQGDYVVAGVAYLGDSYFVRHPKPLQSLAALGQQKLGVIRDERSLVEVANRLSANAVKLGAVAAAGEFVAGGLDVILAPAVIYQALIAGQLNGPVRILDMPQSLSTIQLIGRQEKFPTGLAQILREDFLFKFDTYVGRVKAEMNTVPADYWQPVPESEQQRHRSQLQSLRLSLRKQGLYDGDMLTLMRKVRCKLAPQAAECTAVVE</sequence>
<evidence type="ECO:0000256" key="1">
    <source>
        <dbReference type="SAM" id="SignalP"/>
    </source>
</evidence>
<accession>A0ABV7VQR0</accession>
<evidence type="ECO:0000313" key="2">
    <source>
        <dbReference type="EMBL" id="MFC3679863.1"/>
    </source>
</evidence>
<keyword evidence="1" id="KW-0732">Signal</keyword>
<organism evidence="2 3">
    <name type="scientific">Bacterioplanoides pacificum</name>
    <dbReference type="NCBI Taxonomy" id="1171596"/>
    <lineage>
        <taxon>Bacteria</taxon>
        <taxon>Pseudomonadati</taxon>
        <taxon>Pseudomonadota</taxon>
        <taxon>Gammaproteobacteria</taxon>
        <taxon>Oceanospirillales</taxon>
        <taxon>Oceanospirillaceae</taxon>
        <taxon>Bacterioplanoides</taxon>
    </lineage>
</organism>